<dbReference type="PANTHER" id="PTHR45745">
    <property type="entry name" value="PHOSPHOMANNOMUTASE 45A"/>
    <property type="match status" value="1"/>
</dbReference>
<dbReference type="Gene3D" id="3.30.310.50">
    <property type="entry name" value="Alpha-D-phosphohexomutase, C-terminal domain"/>
    <property type="match status" value="1"/>
</dbReference>
<sequence>MSNVREIAQYWAETNCFDETTREEAKLLLETATEEELMDRFGTTLEFGTGGLRGVMGVGLNRMNRYTVMQATEGLARYIEKRQETDASGVVVGFDSRNNSEVFAHAAAEVLARHGIRVYLFRDIVPTPVVSYALLQKKAVAAIILTASHNPPEYNGYKVYWKHGGQIIPPDDEMIIDEVRSVDDIAEIPQMDFEEALQQGRIEWIEDDIDPEYLEKLLPLSFGKPSQNEQLGVVYTPLHGTGGRLVPRLLKERGFTNLHCVASQMVPDGNFSTVLSPNPEDAAAYELPIAEAQAEHQLILANDPDADRLGVMVRNNQQEWVRLNGNQIGALLLDFVLGVLQESGKLPENGLYIGSIVTSPLGKRIAEHYGLAVKEVLTGFKWIWSVALQAESKSQKFLFGMEESHGYLMGNHTGDKDGVWAAMAFAEMVASLKAQGSGPIQRLEKLYQQYGFHLDSLHNRNFLGLEGKQQMELTLSQLRENPPERLAGLKVRRIIDLLTDQERIPGNPEIQVGPGLPRSNVIILQLEQNARVIVRPSGTEPKLKYYFNLSGEREELQERLAQLKASLGLST</sequence>
<evidence type="ECO:0000256" key="7">
    <source>
        <dbReference type="RuleBase" id="RU004326"/>
    </source>
</evidence>
<evidence type="ECO:0000259" key="10">
    <source>
        <dbReference type="Pfam" id="PF02879"/>
    </source>
</evidence>
<dbReference type="GO" id="GO:0005975">
    <property type="term" value="P:carbohydrate metabolic process"/>
    <property type="evidence" value="ECO:0007669"/>
    <property type="project" value="InterPro"/>
</dbReference>
<dbReference type="InterPro" id="IPR016066">
    <property type="entry name" value="A-D-PHexomutase_CS"/>
</dbReference>
<name>E0XX37_9DELT</name>
<feature type="domain" description="Alpha-D-phosphohexomutase C-terminal" evidence="8">
    <location>
        <begin position="526"/>
        <end position="562"/>
    </location>
</feature>
<evidence type="ECO:0000256" key="1">
    <source>
        <dbReference type="ARBA" id="ARBA00001946"/>
    </source>
</evidence>
<organism evidence="12">
    <name type="scientific">uncultured delta proteobacterium HF0010_10I05</name>
    <dbReference type="NCBI Taxonomy" id="710822"/>
    <lineage>
        <taxon>Bacteria</taxon>
        <taxon>Deltaproteobacteria</taxon>
        <taxon>environmental samples</taxon>
    </lineage>
</organism>
<dbReference type="PANTHER" id="PTHR45745:SF1">
    <property type="entry name" value="PHOSPHOGLUCOMUTASE 2B-RELATED"/>
    <property type="match status" value="1"/>
</dbReference>
<dbReference type="InterPro" id="IPR005844">
    <property type="entry name" value="A-D-PHexomutase_a/b/a-I"/>
</dbReference>
<dbReference type="PROSITE" id="PS00710">
    <property type="entry name" value="PGM_PMM"/>
    <property type="match status" value="1"/>
</dbReference>
<dbReference type="Pfam" id="PF00408">
    <property type="entry name" value="PGM_PMM_IV"/>
    <property type="match status" value="1"/>
</dbReference>
<dbReference type="GO" id="GO:0000287">
    <property type="term" value="F:magnesium ion binding"/>
    <property type="evidence" value="ECO:0007669"/>
    <property type="project" value="InterPro"/>
</dbReference>
<dbReference type="InterPro" id="IPR005846">
    <property type="entry name" value="A-D-PHexomutase_a/b/a-III"/>
</dbReference>
<dbReference type="PRINTS" id="PR00509">
    <property type="entry name" value="PGMPMM"/>
</dbReference>
<dbReference type="SUPFAM" id="SSF53738">
    <property type="entry name" value="Phosphoglucomutase, first 3 domains"/>
    <property type="match status" value="3"/>
</dbReference>
<dbReference type="InterPro" id="IPR016055">
    <property type="entry name" value="A-D-PHexomutase_a/b/a-I/II/III"/>
</dbReference>
<feature type="domain" description="Alpha-D-phosphohexomutase alpha/beta/alpha" evidence="9">
    <location>
        <begin position="46"/>
        <end position="183"/>
    </location>
</feature>
<evidence type="ECO:0000259" key="11">
    <source>
        <dbReference type="Pfam" id="PF02880"/>
    </source>
</evidence>
<protein>
    <submittedName>
        <fullName evidence="12">Phosphomannomutase</fullName>
    </submittedName>
</protein>
<dbReference type="SUPFAM" id="SSF55957">
    <property type="entry name" value="Phosphoglucomutase, C-terminal domain"/>
    <property type="match status" value="1"/>
</dbReference>
<feature type="domain" description="Alpha-D-phosphohexomutase alpha/beta/alpha" evidence="11">
    <location>
        <begin position="324"/>
        <end position="449"/>
    </location>
</feature>
<dbReference type="InterPro" id="IPR036900">
    <property type="entry name" value="A-D-PHexomutase_C_sf"/>
</dbReference>
<evidence type="ECO:0000256" key="5">
    <source>
        <dbReference type="ARBA" id="ARBA00022842"/>
    </source>
</evidence>
<accession>E0XX37</accession>
<evidence type="ECO:0000313" key="12">
    <source>
        <dbReference type="EMBL" id="ADI18978.1"/>
    </source>
</evidence>
<dbReference type="Pfam" id="PF02879">
    <property type="entry name" value="PGM_PMM_II"/>
    <property type="match status" value="1"/>
</dbReference>
<evidence type="ECO:0000256" key="4">
    <source>
        <dbReference type="ARBA" id="ARBA00022723"/>
    </source>
</evidence>
<evidence type="ECO:0000259" key="9">
    <source>
        <dbReference type="Pfam" id="PF02878"/>
    </source>
</evidence>
<feature type="domain" description="Alpha-D-phosphohexomutase alpha/beta/alpha" evidence="10">
    <location>
        <begin position="212"/>
        <end position="312"/>
    </location>
</feature>
<dbReference type="EMBL" id="GU474906">
    <property type="protein sequence ID" value="ADI18978.1"/>
    <property type="molecule type" value="Genomic_DNA"/>
</dbReference>
<dbReference type="InterPro" id="IPR005841">
    <property type="entry name" value="Alpha-D-phosphohexomutase_SF"/>
</dbReference>
<dbReference type="GO" id="GO:0006166">
    <property type="term" value="P:purine ribonucleoside salvage"/>
    <property type="evidence" value="ECO:0007669"/>
    <property type="project" value="TreeGrafter"/>
</dbReference>
<comment type="cofactor">
    <cofactor evidence="1">
        <name>Mg(2+)</name>
        <dbReference type="ChEBI" id="CHEBI:18420"/>
    </cofactor>
</comment>
<dbReference type="AlphaFoldDB" id="E0XX37"/>
<dbReference type="InterPro" id="IPR005843">
    <property type="entry name" value="A-D-PHexomutase_C"/>
</dbReference>
<evidence type="ECO:0000256" key="2">
    <source>
        <dbReference type="ARBA" id="ARBA00010231"/>
    </source>
</evidence>
<keyword evidence="6" id="KW-0413">Isomerase</keyword>
<dbReference type="Gene3D" id="3.40.120.10">
    <property type="entry name" value="Alpha-D-Glucose-1,6-Bisphosphate, subunit A, domain 3"/>
    <property type="match status" value="3"/>
</dbReference>
<evidence type="ECO:0000256" key="6">
    <source>
        <dbReference type="ARBA" id="ARBA00023235"/>
    </source>
</evidence>
<keyword evidence="3" id="KW-0597">Phosphoprotein</keyword>
<proteinExistence type="inferred from homology"/>
<dbReference type="GO" id="GO:0008973">
    <property type="term" value="F:phosphopentomutase activity"/>
    <property type="evidence" value="ECO:0007669"/>
    <property type="project" value="TreeGrafter"/>
</dbReference>
<reference evidence="12" key="1">
    <citation type="journal article" date="2011" name="Environ. Microbiol.">
        <title>Time-series analyses of Monterey Bay coastal microbial picoplankton using a 'genome proxy' microarray.</title>
        <authorList>
            <person name="Rich V.I."/>
            <person name="Pham V.D."/>
            <person name="Eppley J."/>
            <person name="Shi Y."/>
            <person name="DeLong E.F."/>
        </authorList>
    </citation>
    <scope>NUCLEOTIDE SEQUENCE</scope>
</reference>
<evidence type="ECO:0000259" key="8">
    <source>
        <dbReference type="Pfam" id="PF00408"/>
    </source>
</evidence>
<dbReference type="Pfam" id="PF02878">
    <property type="entry name" value="PGM_PMM_I"/>
    <property type="match status" value="1"/>
</dbReference>
<keyword evidence="4 7" id="KW-0479">Metal-binding</keyword>
<dbReference type="CDD" id="cd05799">
    <property type="entry name" value="PGM2"/>
    <property type="match status" value="1"/>
</dbReference>
<dbReference type="Pfam" id="PF02880">
    <property type="entry name" value="PGM_PMM_III"/>
    <property type="match status" value="1"/>
</dbReference>
<comment type="similarity">
    <text evidence="2 7">Belongs to the phosphohexose mutase family.</text>
</comment>
<dbReference type="InterPro" id="IPR005845">
    <property type="entry name" value="A-D-PHexomutase_a/b/a-II"/>
</dbReference>
<evidence type="ECO:0000256" key="3">
    <source>
        <dbReference type="ARBA" id="ARBA00022553"/>
    </source>
</evidence>
<keyword evidence="5 7" id="KW-0460">Magnesium</keyword>